<reference evidence="2" key="1">
    <citation type="submission" date="2016-12" db="EMBL/GenBank/DDBJ databases">
        <authorList>
            <person name="Brunel B."/>
        </authorList>
    </citation>
    <scope>NUCLEOTIDE SEQUENCE [LARGE SCALE GENOMIC DNA]</scope>
</reference>
<evidence type="ECO:0000313" key="2">
    <source>
        <dbReference type="Proteomes" id="UP000245698"/>
    </source>
</evidence>
<evidence type="ECO:0000313" key="1">
    <source>
        <dbReference type="EMBL" id="SJM32430.1"/>
    </source>
</evidence>
<keyword evidence="2" id="KW-1185">Reference proteome</keyword>
<accession>A0A2P9AMT0</accession>
<dbReference type="Proteomes" id="UP000245698">
    <property type="component" value="Unassembled WGS sequence"/>
</dbReference>
<protein>
    <submittedName>
        <fullName evidence="1">Uncharacterized protein</fullName>
    </submittedName>
</protein>
<dbReference type="AlphaFoldDB" id="A0A2P9AMT0"/>
<gene>
    <name evidence="1" type="ORF">BQ8482_290025</name>
</gene>
<name>A0A2P9AMT0_9HYPH</name>
<organism evidence="1 2">
    <name type="scientific">Mesorhizobium delmotii</name>
    <dbReference type="NCBI Taxonomy" id="1631247"/>
    <lineage>
        <taxon>Bacteria</taxon>
        <taxon>Pseudomonadati</taxon>
        <taxon>Pseudomonadota</taxon>
        <taxon>Alphaproteobacteria</taxon>
        <taxon>Hyphomicrobiales</taxon>
        <taxon>Phyllobacteriaceae</taxon>
        <taxon>Mesorhizobium</taxon>
    </lineage>
</organism>
<proteinExistence type="predicted"/>
<sequence>METPSGAIRTGSQGVVQELGGATPLVNCAGAIAASGPQRRGQHAEEQGRMADCPSRLDVAMLDELRELGSANA</sequence>
<dbReference type="EMBL" id="FUIG01000036">
    <property type="protein sequence ID" value="SJM32430.1"/>
    <property type="molecule type" value="Genomic_DNA"/>
</dbReference>